<comment type="caution">
    <text evidence="2">The sequence shown here is derived from an EMBL/GenBank/DDBJ whole genome shotgun (WGS) entry which is preliminary data.</text>
</comment>
<feature type="domain" description="Insertion element IS402-like" evidence="1">
    <location>
        <begin position="18"/>
        <end position="94"/>
    </location>
</feature>
<dbReference type="OrthoDB" id="5524851at2"/>
<name>A0A149PPI1_9BURK</name>
<dbReference type="RefSeq" id="WP_062129427.1">
    <property type="nucleotide sequence ID" value="NZ_LRBG01000017.1"/>
</dbReference>
<dbReference type="PANTHER" id="PTHR46637:SF1">
    <property type="entry name" value="BLL5188 PROTEIN"/>
    <property type="match status" value="1"/>
</dbReference>
<dbReference type="AlphaFoldDB" id="A0A149PPI1"/>
<dbReference type="InterPro" id="IPR052909">
    <property type="entry name" value="Transposase_6_like"/>
</dbReference>
<dbReference type="Proteomes" id="UP000075613">
    <property type="component" value="Unassembled WGS sequence"/>
</dbReference>
<keyword evidence="3" id="KW-1185">Reference proteome</keyword>
<sequence length="124" mass="14119">MNSPSSQSIATWPVVPDLTDEQWQRVAPLLPEALSDRPRRGRPPIDIRLVLNSVMWVLHTRAPWSAMPEHCAPYQTAHRYYLRWKRSGVLSAIMLALFKTDDAVATRATRRAARARGSSSQSRR</sequence>
<dbReference type="EMBL" id="LRBG01000017">
    <property type="protein sequence ID" value="KXU86980.1"/>
    <property type="molecule type" value="Genomic_DNA"/>
</dbReference>
<accession>A0A149PPI1</accession>
<gene>
    <name evidence="2" type="ORF">CI15_16615</name>
</gene>
<dbReference type="PANTHER" id="PTHR46637">
    <property type="entry name" value="TIS1421-TRANSPOSASE PROTEIN A"/>
    <property type="match status" value="1"/>
</dbReference>
<protein>
    <submittedName>
        <fullName evidence="2">Transposase</fullName>
    </submittedName>
</protein>
<evidence type="ECO:0000313" key="3">
    <source>
        <dbReference type="Proteomes" id="UP000075613"/>
    </source>
</evidence>
<organism evidence="2 3">
    <name type="scientific">Paraburkholderia monticola</name>
    <dbReference type="NCBI Taxonomy" id="1399968"/>
    <lineage>
        <taxon>Bacteria</taxon>
        <taxon>Pseudomonadati</taxon>
        <taxon>Pseudomonadota</taxon>
        <taxon>Betaproteobacteria</taxon>
        <taxon>Burkholderiales</taxon>
        <taxon>Burkholderiaceae</taxon>
        <taxon>Paraburkholderia</taxon>
    </lineage>
</organism>
<evidence type="ECO:0000313" key="2">
    <source>
        <dbReference type="EMBL" id="KXU86980.1"/>
    </source>
</evidence>
<proteinExistence type="predicted"/>
<dbReference type="InterPro" id="IPR025161">
    <property type="entry name" value="IS402-like_dom"/>
</dbReference>
<reference evidence="2 3" key="1">
    <citation type="journal article" date="2015" name="Int. J. Syst. Evol. Microbiol.">
        <title>Burkholderia monticola sp. nov., isolated from mountain soil.</title>
        <authorList>
            <person name="Baek I."/>
            <person name="Seo B."/>
            <person name="Lee I."/>
            <person name="Yi H."/>
            <person name="Chun J."/>
        </authorList>
    </citation>
    <scope>NUCLEOTIDE SEQUENCE [LARGE SCALE GENOMIC DNA]</scope>
    <source>
        <strain evidence="2 3">JC2948</strain>
    </source>
</reference>
<evidence type="ECO:0000259" key="1">
    <source>
        <dbReference type="Pfam" id="PF13340"/>
    </source>
</evidence>
<dbReference type="Pfam" id="PF13340">
    <property type="entry name" value="DUF4096"/>
    <property type="match status" value="1"/>
</dbReference>